<protein>
    <submittedName>
        <fullName evidence="1">Uncharacterized protein</fullName>
    </submittedName>
</protein>
<accession>A0ACC2L742</accession>
<proteinExistence type="predicted"/>
<gene>
    <name evidence="1" type="ORF">MRB53_022573</name>
</gene>
<evidence type="ECO:0000313" key="1">
    <source>
        <dbReference type="EMBL" id="KAJ8629250.1"/>
    </source>
</evidence>
<keyword evidence="2" id="KW-1185">Reference proteome</keyword>
<name>A0ACC2L742_PERAE</name>
<organism evidence="1 2">
    <name type="scientific">Persea americana</name>
    <name type="common">Avocado</name>
    <dbReference type="NCBI Taxonomy" id="3435"/>
    <lineage>
        <taxon>Eukaryota</taxon>
        <taxon>Viridiplantae</taxon>
        <taxon>Streptophyta</taxon>
        <taxon>Embryophyta</taxon>
        <taxon>Tracheophyta</taxon>
        <taxon>Spermatophyta</taxon>
        <taxon>Magnoliopsida</taxon>
        <taxon>Magnoliidae</taxon>
        <taxon>Laurales</taxon>
        <taxon>Lauraceae</taxon>
        <taxon>Persea</taxon>
    </lineage>
</organism>
<evidence type="ECO:0000313" key="2">
    <source>
        <dbReference type="Proteomes" id="UP001234297"/>
    </source>
</evidence>
<dbReference type="EMBL" id="CM056815">
    <property type="protein sequence ID" value="KAJ8629250.1"/>
    <property type="molecule type" value="Genomic_DNA"/>
</dbReference>
<reference evidence="1 2" key="1">
    <citation type="journal article" date="2022" name="Hortic Res">
        <title>A haplotype resolved chromosomal level avocado genome allows analysis of novel avocado genes.</title>
        <authorList>
            <person name="Nath O."/>
            <person name="Fletcher S.J."/>
            <person name="Hayward A."/>
            <person name="Shaw L.M."/>
            <person name="Masouleh A.K."/>
            <person name="Furtado A."/>
            <person name="Henry R.J."/>
            <person name="Mitter N."/>
        </authorList>
    </citation>
    <scope>NUCLEOTIDE SEQUENCE [LARGE SCALE GENOMIC DNA]</scope>
    <source>
        <strain evidence="2">cv. Hass</strain>
    </source>
</reference>
<sequence>MEPSCNIFVVAWCGLLFLIHAILLKSPAVEAISITEESPNATDALALLAFKQQISNDPFHSLSTWNDSLPFCQWQGITCSRRHPLRVVAMNLTGLQLAGPLSPFISNLTFLRVVDLSHNKLIGQIPAEIGRLFRLRHLSLYDNSLEGEIPANLTRCWRLRVIDFDTNALIGRIPVELGSLSRLNRIFLGRNNLTGSIPTSLGNLSSLTHFLAGANQLEGNIPKELGEIRSLYFLQIQENKLSGTIPPAFYNSSTLAYFSITANQLNGSLPLDLGIGLPNLILFHIAGNQFTGAIPMSLSNASRLEQLGMSGNQFSGPIPTSLGRLGSLRWLNLEYNSLGTGEEAVDMGSLSSLTNCSSLEDLSLSFNRLRGVLPSSIANFSTTLEQLFLAENQILGSIPSGLGNLFNLYTLSMASNSLKGTIPEGMGKINKLQGLSLFDNSLSGEIPSFLGNNTQLNILYLDQNNFEGIIPPTLGDCQQLSELNLSRNNLSGYIPKQIFDITTLRILNLEENSLVGSLPTEVGNSQNLELLSVYDNKLSGGIPKSLDKCLGLKNLYINGNSFQGPFPSLGSLKNMLEMDISRNNFSGLIPADLEKLLLLQYVNLSYNDFEGEVPREGIFKNASGVSIVGNKKLCGGNPVLLLPLCPSKDGKKQRRRFSRRQMIAILVSSIICLVFLSSLLFNFYIRRPKKKHPHPDGSIINPLEEQLQKISYGDLSRATDGFSQANLIGVGSYGSVYKGHLDSIGKIVAVKVLNLQRRGASKSFIAECRALKNIRHRNLLKIQTVCSSINFKGDDFKALVFDYMANGNLEQWLHPSMDEQNQSKNLTLIQRLNIAVDVASALNYLHNSCEKSIVHCDLKPSNILLDDDMNAHVGDFGLARFLSEATSSCSKSHTNSPSIKGTIGYLAPEYGMGGEASTFGDIYSYGILLLEMFIGKKPTDEIFNGSLSLHQFVKMALPEQVMEIVDQRLLSIEAKALNERQTPTNAESKLEICLISTFKVGVTLAKGATKGCTMCLAKEAEGRVIFTCNVRKRGFSIAFVLLDLVNVIKEIFISEDWC</sequence>
<dbReference type="Proteomes" id="UP001234297">
    <property type="component" value="Chromosome 7"/>
</dbReference>
<comment type="caution">
    <text evidence="1">The sequence shown here is derived from an EMBL/GenBank/DDBJ whole genome shotgun (WGS) entry which is preliminary data.</text>
</comment>